<organism evidence="2">
    <name type="scientific">uncultured Stenotrophomonas sp</name>
    <dbReference type="NCBI Taxonomy" id="165438"/>
    <lineage>
        <taxon>Bacteria</taxon>
        <taxon>Pseudomonadati</taxon>
        <taxon>Pseudomonadota</taxon>
        <taxon>Gammaproteobacteria</taxon>
        <taxon>Lysobacterales</taxon>
        <taxon>Lysobacteraceae</taxon>
        <taxon>Stenotrophomonas</taxon>
        <taxon>environmental samples</taxon>
    </lineage>
</organism>
<accession>A0A1Y5Q5R3</accession>
<gene>
    <name evidence="2" type="ORF">STPYR_11156</name>
</gene>
<evidence type="ECO:0000256" key="1">
    <source>
        <dbReference type="SAM" id="MobiDB-lite"/>
    </source>
</evidence>
<evidence type="ECO:0000313" key="2">
    <source>
        <dbReference type="EMBL" id="SBV36226.1"/>
    </source>
</evidence>
<dbReference type="EMBL" id="FLTS01000001">
    <property type="protein sequence ID" value="SBV36226.1"/>
    <property type="molecule type" value="Genomic_DNA"/>
</dbReference>
<proteinExistence type="predicted"/>
<name>A0A1Y5Q5R3_9GAMM</name>
<dbReference type="AlphaFoldDB" id="A0A1Y5Q5R3"/>
<protein>
    <submittedName>
        <fullName evidence="2">Uncharacterized protein</fullName>
    </submittedName>
</protein>
<feature type="region of interest" description="Disordered" evidence="1">
    <location>
        <begin position="382"/>
        <end position="401"/>
    </location>
</feature>
<sequence>MDAGGQPAGVTLGHLGAAAAIDDQRMRQARGQQVVGERVQVQRLRGGIERGLPVALHAACFQQHVAARGDCAQAQVQPRPRQQLRLGAAQLLQQCRTDVAGADHAHREGLRRQPEPGMRGAQRLGRVLAIDDHRDVALRGTLRDGENVDLRPPQCLEQARRHARLSGHAVAHRRQHADARAELHALHLPGGQLVRERLCHRIACTLGLGLFDHAADRMLGRALRNHHHRHMRVAQRGEHALGGARHTDQPGALDVQHGKIGAEGQPLDRPTPAAGRGDARARVLRLESVADDDRQAALDRRRHGLRVHHLGAEIGQFAGFVVAQGFQLHRLGHHPRVGRQHAVHVGPDVQLVGGEQRGKDGAGKVAAVAAQRGDVALAVAGDEAGDHQPPRRVRLPPQRQRGGAGLPIDIHAEFAVVDHQHVTRVKHVGVLAQRLQMPAQQLRREHLAQPLHAVQHFLRQLADHRQRCEDFRQPLETRIQPFDGAADLFAEQRHRRGAVARAQFMPAFAPRLVATGRQFRQFDQRIGHALHRRHHGDLHGFLARQQQLRHVAVAVGVGHRGTAELVDDGVHGGGFDGEDGNWRHRMNLGWRPRHASGWGFPHPDPGAGPWFSENYAKTTGRTGQVVTVMMVVVIDMQPSAGLPEAGNAWAMVVGDMCMEPRRHQR</sequence>
<reference evidence="2" key="1">
    <citation type="submission" date="2016-03" db="EMBL/GenBank/DDBJ databases">
        <authorList>
            <person name="Ploux O."/>
        </authorList>
    </citation>
    <scope>NUCLEOTIDE SEQUENCE</scope>
    <source>
        <strain evidence="2">UC10</strain>
    </source>
</reference>